<sequence>MKIWRLLKKQVVEDDHVTISTVTKKTEVPATSSSRSSDLALKFLNFSDILILMPQKLPRVKEKKVKQVAEPTTGPKKKDSTFGSSKGTKPQPKSFGKFVQSEEPVFEVADSDMPQDQEGNLGDNEDEPRNETASRRDWFKKPTPPQEPTDPDWNIGKTT</sequence>
<proteinExistence type="predicted"/>
<reference evidence="2" key="2">
    <citation type="submission" date="2022-01" db="EMBL/GenBank/DDBJ databases">
        <authorList>
            <person name="Yamashiro T."/>
            <person name="Shiraishi A."/>
            <person name="Satake H."/>
            <person name="Nakayama K."/>
        </authorList>
    </citation>
    <scope>NUCLEOTIDE SEQUENCE</scope>
</reference>
<feature type="compositionally biased region" description="Basic and acidic residues" evidence="1">
    <location>
        <begin position="127"/>
        <end position="140"/>
    </location>
</feature>
<accession>A0ABQ5F6R8</accession>
<organism evidence="2 3">
    <name type="scientific">Tanacetum coccineum</name>
    <dbReference type="NCBI Taxonomy" id="301880"/>
    <lineage>
        <taxon>Eukaryota</taxon>
        <taxon>Viridiplantae</taxon>
        <taxon>Streptophyta</taxon>
        <taxon>Embryophyta</taxon>
        <taxon>Tracheophyta</taxon>
        <taxon>Spermatophyta</taxon>
        <taxon>Magnoliopsida</taxon>
        <taxon>eudicotyledons</taxon>
        <taxon>Gunneridae</taxon>
        <taxon>Pentapetalae</taxon>
        <taxon>asterids</taxon>
        <taxon>campanulids</taxon>
        <taxon>Asterales</taxon>
        <taxon>Asteraceae</taxon>
        <taxon>Asteroideae</taxon>
        <taxon>Anthemideae</taxon>
        <taxon>Anthemidinae</taxon>
        <taxon>Tanacetum</taxon>
    </lineage>
</organism>
<dbReference type="Proteomes" id="UP001151760">
    <property type="component" value="Unassembled WGS sequence"/>
</dbReference>
<gene>
    <name evidence="2" type="ORF">Tco_0993321</name>
</gene>
<name>A0ABQ5F6R8_9ASTR</name>
<comment type="caution">
    <text evidence="2">The sequence shown here is derived from an EMBL/GenBank/DDBJ whole genome shotgun (WGS) entry which is preliminary data.</text>
</comment>
<keyword evidence="3" id="KW-1185">Reference proteome</keyword>
<protein>
    <submittedName>
        <fullName evidence="2">Uncharacterized protein</fullName>
    </submittedName>
</protein>
<evidence type="ECO:0000313" key="2">
    <source>
        <dbReference type="EMBL" id="GJT58267.1"/>
    </source>
</evidence>
<reference evidence="2" key="1">
    <citation type="journal article" date="2022" name="Int. J. Mol. Sci.">
        <title>Draft Genome of Tanacetum Coccineum: Genomic Comparison of Closely Related Tanacetum-Family Plants.</title>
        <authorList>
            <person name="Yamashiro T."/>
            <person name="Shiraishi A."/>
            <person name="Nakayama K."/>
            <person name="Satake H."/>
        </authorList>
    </citation>
    <scope>NUCLEOTIDE SEQUENCE</scope>
</reference>
<dbReference type="EMBL" id="BQNB010017003">
    <property type="protein sequence ID" value="GJT58267.1"/>
    <property type="molecule type" value="Genomic_DNA"/>
</dbReference>
<evidence type="ECO:0000256" key="1">
    <source>
        <dbReference type="SAM" id="MobiDB-lite"/>
    </source>
</evidence>
<evidence type="ECO:0000313" key="3">
    <source>
        <dbReference type="Proteomes" id="UP001151760"/>
    </source>
</evidence>
<feature type="region of interest" description="Disordered" evidence="1">
    <location>
        <begin position="60"/>
        <end position="159"/>
    </location>
</feature>